<dbReference type="OrthoDB" id="9837867at2759"/>
<proteinExistence type="predicted"/>
<dbReference type="RefSeq" id="XP_025031753.1">
    <property type="nucleotide sequence ID" value="XM_025175985.1"/>
</dbReference>
<gene>
    <name evidence="2" type="primary">GFY</name>
</gene>
<dbReference type="CTD" id="100507003"/>
<evidence type="ECO:0000313" key="1">
    <source>
        <dbReference type="Proteomes" id="UP000695026"/>
    </source>
</evidence>
<name>A0A9F5J7W6_PYTBI</name>
<organism evidence="1 2">
    <name type="scientific">Python bivittatus</name>
    <name type="common">Burmese python</name>
    <name type="synonym">Python molurus bivittatus</name>
    <dbReference type="NCBI Taxonomy" id="176946"/>
    <lineage>
        <taxon>Eukaryota</taxon>
        <taxon>Metazoa</taxon>
        <taxon>Chordata</taxon>
        <taxon>Craniata</taxon>
        <taxon>Vertebrata</taxon>
        <taxon>Euteleostomi</taxon>
        <taxon>Lepidosauria</taxon>
        <taxon>Squamata</taxon>
        <taxon>Bifurcata</taxon>
        <taxon>Unidentata</taxon>
        <taxon>Episquamata</taxon>
        <taxon>Toxicofera</taxon>
        <taxon>Serpentes</taxon>
        <taxon>Henophidia</taxon>
        <taxon>Pythonidae</taxon>
        <taxon>Python</taxon>
    </lineage>
</organism>
<dbReference type="GeneID" id="112542639"/>
<sequence length="132" mass="14787">MGLFLGGCGLLLCVFIGIYCAYSRGAKKEPFAHHRLYQEAFDDPALFLDSPKDYDWFFYETDGYVYPTPSQTQLKPIQVLSIPALKQPSPVVEMSPEKLASPETRPDAKELQRSTVKLECLSPSNLNLGNLI</sequence>
<dbReference type="KEGG" id="pbi:112542639"/>
<dbReference type="OMA" id="DWFFYET"/>
<protein>
    <submittedName>
        <fullName evidence="2">Golgi-associated olfactory signaling regulator</fullName>
    </submittedName>
</protein>
<keyword evidence="1" id="KW-1185">Reference proteome</keyword>
<reference evidence="2" key="1">
    <citation type="submission" date="2025-08" db="UniProtKB">
        <authorList>
            <consortium name="RefSeq"/>
        </authorList>
    </citation>
    <scope>IDENTIFICATION</scope>
    <source>
        <tissue evidence="2">Liver</tissue>
    </source>
</reference>
<dbReference type="AlphaFoldDB" id="A0A9F5J7W6"/>
<dbReference type="Proteomes" id="UP000695026">
    <property type="component" value="Unplaced"/>
</dbReference>
<accession>A0A9F5J7W6</accession>
<evidence type="ECO:0000313" key="2">
    <source>
        <dbReference type="RefSeq" id="XP_025031753.1"/>
    </source>
</evidence>